<evidence type="ECO:0000256" key="1">
    <source>
        <dbReference type="ARBA" id="ARBA00001933"/>
    </source>
</evidence>
<dbReference type="SUPFAM" id="SSF53383">
    <property type="entry name" value="PLP-dependent transferases"/>
    <property type="match status" value="1"/>
</dbReference>
<feature type="modified residue" description="N6-(pyridoxal phosphate)lysine" evidence="4">
    <location>
        <position position="496"/>
    </location>
</feature>
<dbReference type="Pfam" id="PF00282">
    <property type="entry name" value="Pyridoxal_deC"/>
    <property type="match status" value="1"/>
</dbReference>
<organism evidence="6 7">
    <name type="scientific">Streptomyces albireticuli</name>
    <dbReference type="NCBI Taxonomy" id="1940"/>
    <lineage>
        <taxon>Bacteria</taxon>
        <taxon>Bacillati</taxon>
        <taxon>Actinomycetota</taxon>
        <taxon>Actinomycetes</taxon>
        <taxon>Kitasatosporales</taxon>
        <taxon>Streptomycetaceae</taxon>
        <taxon>Streptomyces</taxon>
    </lineage>
</organism>
<evidence type="ECO:0000313" key="7">
    <source>
        <dbReference type="Proteomes" id="UP000218944"/>
    </source>
</evidence>
<evidence type="ECO:0000256" key="5">
    <source>
        <dbReference type="SAM" id="MobiDB-lite"/>
    </source>
</evidence>
<dbReference type="PANTHER" id="PTHR42735:SF4">
    <property type="entry name" value="PYRIDOXAL PHOSPHATE-DEPENDENT DECARBOXYLASE FAMILY PROTEIN"/>
    <property type="match status" value="1"/>
</dbReference>
<evidence type="ECO:0000256" key="4">
    <source>
        <dbReference type="PIRSR" id="PIRSR602129-50"/>
    </source>
</evidence>
<keyword evidence="2 4" id="KW-0663">Pyridoxal phosphate</keyword>
<dbReference type="InterPro" id="IPR015421">
    <property type="entry name" value="PyrdxlP-dep_Trfase_major"/>
</dbReference>
<dbReference type="Proteomes" id="UP000218944">
    <property type="component" value="Unassembled WGS sequence"/>
</dbReference>
<sequence length="782" mass="85968">MRGTPPRRPLPLFRSSAEDPADPAEPAENPQDPAETPGSATPGPASTPLPRLPISAGAVMTDQPTPSARRRFADALARHESHFDLTDAPGTSTLAAWFLGPKAENQQLLEDLVRSAVQAQADDRRELYPDDPVYVTEEMKRSEAYQQDVKNLRGEFETLLNSLRGSTPAWSYRFQGHMNWDLTLPGIAGYFAGMLYNQNNVAAEASPVTTLLEKAVGEDLCRLLGYAVGESWGHITCDGTVANLEAAWSARNLTYHPVAVAEAIRREAGLAAARDMTVPLPDGTERPLLELTPWQLVNLRPNTVLDLPTRLRNAYRLTDDQLNLVDRYTIQHLGYDSFRRFLKDEVEPGVILASATMHYSWPKAAAVLGIGRDNLLPVGVDLDARATVEARRELLDECLRLRRPVLLDVAVVGSTELSAVDPLAGILDLRDEYAQLGLGYPIHADAAWGGYFAAVKRPKPHNGKPRITPDLAMSRYVNEQYDALHRADSISIDPHKAGYVPYPAGGLCYRDKRQRDLIAMGAAYIDQGAPVDTNVGLFGVEGSKPGAAAAGVYLSHRVIRTDAGGYGRILGQALFNSKRFYAAVRTMARPGDPFTLATCQRIPAERAPHPDPTLVEEELAYISEHIVPKRNEELLGDHKAMKRLRELGSDQIIIGYAFNPVVDGRPNTSLKVANQLNEHIAQRLRLLPELVEPRTPQAHEMPPLIVTSSDFDPALHGREFIDAFCGRLGVVGEDPLTPVTYLISTTMDPWMTDTADGDFIPVLVEALRDTVVRCVEEMNLTP</sequence>
<feature type="compositionally biased region" description="Low complexity" evidence="5">
    <location>
        <begin position="24"/>
        <end position="35"/>
    </location>
</feature>
<feature type="region of interest" description="Disordered" evidence="5">
    <location>
        <begin position="1"/>
        <end position="68"/>
    </location>
</feature>
<comment type="caution">
    <text evidence="6">The sequence shown here is derived from an EMBL/GenBank/DDBJ whole genome shotgun (WGS) entry which is preliminary data.</text>
</comment>
<reference evidence="6 7" key="1">
    <citation type="submission" date="2017-08" db="EMBL/GenBank/DDBJ databases">
        <title>Genome sequence of Streptomyces albireticuli NRRL B-1670.</title>
        <authorList>
            <person name="Graham D.E."/>
            <person name="Mahan K.M."/>
            <person name="Klingeman D.M."/>
            <person name="Hettich R.L."/>
            <person name="Parry R.J."/>
            <person name="Spain J.C."/>
        </authorList>
    </citation>
    <scope>NUCLEOTIDE SEQUENCE [LARGE SCALE GENOMIC DNA]</scope>
    <source>
        <strain evidence="6 7">NRRL B-1670</strain>
    </source>
</reference>
<dbReference type="Gene3D" id="3.40.640.10">
    <property type="entry name" value="Type I PLP-dependent aspartate aminotransferase-like (Major domain)"/>
    <property type="match status" value="1"/>
</dbReference>
<dbReference type="EMBL" id="NSJV01000405">
    <property type="protein sequence ID" value="PAU47044.1"/>
    <property type="molecule type" value="Genomic_DNA"/>
</dbReference>
<name>A0A2A2D698_9ACTN</name>
<protein>
    <submittedName>
        <fullName evidence="6">Decarboxylase</fullName>
    </submittedName>
</protein>
<comment type="cofactor">
    <cofactor evidence="1 4">
        <name>pyridoxal 5'-phosphate</name>
        <dbReference type="ChEBI" id="CHEBI:597326"/>
    </cofactor>
</comment>
<evidence type="ECO:0000256" key="3">
    <source>
        <dbReference type="ARBA" id="ARBA00023239"/>
    </source>
</evidence>
<dbReference type="GO" id="GO:0030170">
    <property type="term" value="F:pyridoxal phosphate binding"/>
    <property type="evidence" value="ECO:0007669"/>
    <property type="project" value="InterPro"/>
</dbReference>
<dbReference type="InterPro" id="IPR050477">
    <property type="entry name" value="GrpII_AminoAcid_Decarb"/>
</dbReference>
<dbReference type="InterPro" id="IPR015424">
    <property type="entry name" value="PyrdxlP-dep_Trfase"/>
</dbReference>
<keyword evidence="7" id="KW-1185">Reference proteome</keyword>
<accession>A0A2A2D698</accession>
<evidence type="ECO:0000256" key="2">
    <source>
        <dbReference type="ARBA" id="ARBA00022898"/>
    </source>
</evidence>
<dbReference type="GO" id="GO:0019752">
    <property type="term" value="P:carboxylic acid metabolic process"/>
    <property type="evidence" value="ECO:0007669"/>
    <property type="project" value="InterPro"/>
</dbReference>
<gene>
    <name evidence="6" type="ORF">CK936_20795</name>
</gene>
<dbReference type="InterPro" id="IPR002129">
    <property type="entry name" value="PyrdxlP-dep_de-COase"/>
</dbReference>
<keyword evidence="3" id="KW-0456">Lyase</keyword>
<dbReference type="PANTHER" id="PTHR42735">
    <property type="match status" value="1"/>
</dbReference>
<dbReference type="GO" id="GO:0004058">
    <property type="term" value="F:aromatic-L-amino-acid decarboxylase activity"/>
    <property type="evidence" value="ECO:0007669"/>
    <property type="project" value="UniProtKB-ARBA"/>
</dbReference>
<dbReference type="AlphaFoldDB" id="A0A2A2D698"/>
<proteinExistence type="predicted"/>
<evidence type="ECO:0000313" key="6">
    <source>
        <dbReference type="EMBL" id="PAU47044.1"/>
    </source>
</evidence>